<feature type="compositionally biased region" description="Low complexity" evidence="1">
    <location>
        <begin position="108"/>
        <end position="118"/>
    </location>
</feature>
<feature type="region of interest" description="Disordered" evidence="1">
    <location>
        <begin position="231"/>
        <end position="574"/>
    </location>
</feature>
<reference evidence="2" key="1">
    <citation type="journal article" date="2021" name="New Phytol.">
        <title>Evolutionary innovations through gain and loss of genes in the ectomycorrhizal Boletales.</title>
        <authorList>
            <person name="Wu G."/>
            <person name="Miyauchi S."/>
            <person name="Morin E."/>
            <person name="Kuo A."/>
            <person name="Drula E."/>
            <person name="Varga T."/>
            <person name="Kohler A."/>
            <person name="Feng B."/>
            <person name="Cao Y."/>
            <person name="Lipzen A."/>
            <person name="Daum C."/>
            <person name="Hundley H."/>
            <person name="Pangilinan J."/>
            <person name="Johnson J."/>
            <person name="Barry K."/>
            <person name="LaButti K."/>
            <person name="Ng V."/>
            <person name="Ahrendt S."/>
            <person name="Min B."/>
            <person name="Choi I.G."/>
            <person name="Park H."/>
            <person name="Plett J.M."/>
            <person name="Magnuson J."/>
            <person name="Spatafora J.W."/>
            <person name="Nagy L.G."/>
            <person name="Henrissat B."/>
            <person name="Grigoriev I.V."/>
            <person name="Yang Z.L."/>
            <person name="Xu J."/>
            <person name="Martin F.M."/>
        </authorList>
    </citation>
    <scope>NUCLEOTIDE SEQUENCE</scope>
    <source>
        <strain evidence="2">KKN 215</strain>
    </source>
</reference>
<evidence type="ECO:0000313" key="2">
    <source>
        <dbReference type="EMBL" id="KAH8103626.1"/>
    </source>
</evidence>
<protein>
    <submittedName>
        <fullName evidence="2">Uncharacterized protein</fullName>
    </submittedName>
</protein>
<feature type="compositionally biased region" description="Acidic residues" evidence="1">
    <location>
        <begin position="243"/>
        <end position="257"/>
    </location>
</feature>
<feature type="region of interest" description="Disordered" evidence="1">
    <location>
        <begin position="1"/>
        <end position="195"/>
    </location>
</feature>
<feature type="compositionally biased region" description="Polar residues" evidence="1">
    <location>
        <begin position="24"/>
        <end position="34"/>
    </location>
</feature>
<feature type="compositionally biased region" description="Acidic residues" evidence="1">
    <location>
        <begin position="494"/>
        <end position="508"/>
    </location>
</feature>
<dbReference type="Proteomes" id="UP000813824">
    <property type="component" value="Unassembled WGS sequence"/>
</dbReference>
<keyword evidence="3" id="KW-1185">Reference proteome</keyword>
<accession>A0A8K0UUV9</accession>
<feature type="compositionally biased region" description="Basic and acidic residues" evidence="1">
    <location>
        <begin position="404"/>
        <end position="416"/>
    </location>
</feature>
<feature type="compositionally biased region" description="Low complexity" evidence="1">
    <location>
        <begin position="465"/>
        <end position="487"/>
    </location>
</feature>
<dbReference type="EMBL" id="JAEVFJ010000007">
    <property type="protein sequence ID" value="KAH8103626.1"/>
    <property type="molecule type" value="Genomic_DNA"/>
</dbReference>
<evidence type="ECO:0000256" key="1">
    <source>
        <dbReference type="SAM" id="MobiDB-lite"/>
    </source>
</evidence>
<feature type="compositionally biased region" description="Basic and acidic residues" evidence="1">
    <location>
        <begin position="67"/>
        <end position="79"/>
    </location>
</feature>
<feature type="compositionally biased region" description="Acidic residues" evidence="1">
    <location>
        <begin position="280"/>
        <end position="294"/>
    </location>
</feature>
<sequence length="600" mass="65785">MRLRNRRALQDKTPVNSPRPAKTHSPTSKQSSVTKRVPPLSLTKSQLQTPTDHDDEEVIPGTPEPALIRDSEFLVDRELSLSPSAAASARKRRPMHSTPAAAPRRKQPAVAPSPTARRPAPPTPKPDRASSPLPPSSPPSDYEYTRKRISRIPPIPRVVEDDEERSPLKLQVYRDPDPVNEAPAAVRRAGSSDDPFGFLAVERKLKAQRAARKHPERAPAPALAFKALARESSVQPMGPLRSDDDDLYLDINPEPEAESNKENVPLAEFSDESLQKVEDGDREDGDGDEEVDENKDDRFDYVLSSDLHGPVPDEDPRHLPLAGAPELSSARRKRSSTEDDYDPLRTPHPAHVSREIYPIRSPFSSRSTPCDRDLAIDSAPSSPSPSKPLQVVTPLTRSSGPTKRLLELFKQSTEKAKGKRRAAAESEQSSSAKKARITTDEPAEDLTSMPASDSPLKRPVRRSARTSAPAAAPSRSAPLRAARAISAQHAPADESSEDGGGEVENEEKEDQKPTRKGKGKAVAKKDQVTKTTATARRGRKPGATSAKPPKKMSEKAKGKRKAKDVEDEDEEAAKARKARIEYFKKLDSDYSLAKEDVYVV</sequence>
<organism evidence="2 3">
    <name type="scientific">Cristinia sonorae</name>
    <dbReference type="NCBI Taxonomy" id="1940300"/>
    <lineage>
        <taxon>Eukaryota</taxon>
        <taxon>Fungi</taxon>
        <taxon>Dikarya</taxon>
        <taxon>Basidiomycota</taxon>
        <taxon>Agaricomycotina</taxon>
        <taxon>Agaricomycetes</taxon>
        <taxon>Agaricomycetidae</taxon>
        <taxon>Agaricales</taxon>
        <taxon>Pleurotineae</taxon>
        <taxon>Stephanosporaceae</taxon>
        <taxon>Cristinia</taxon>
    </lineage>
</organism>
<proteinExistence type="predicted"/>
<gene>
    <name evidence="2" type="ORF">BXZ70DRAFT_743331</name>
</gene>
<dbReference type="AlphaFoldDB" id="A0A8K0UUV9"/>
<evidence type="ECO:0000313" key="3">
    <source>
        <dbReference type="Proteomes" id="UP000813824"/>
    </source>
</evidence>
<dbReference type="OrthoDB" id="2803148at2759"/>
<comment type="caution">
    <text evidence="2">The sequence shown here is derived from an EMBL/GenBank/DDBJ whole genome shotgun (WGS) entry which is preliminary data.</text>
</comment>
<name>A0A8K0UUV9_9AGAR</name>